<feature type="compositionally biased region" description="Pro residues" evidence="1">
    <location>
        <begin position="186"/>
        <end position="198"/>
    </location>
</feature>
<dbReference type="AlphaFoldDB" id="A0AAD6TZK0"/>
<evidence type="ECO:0000313" key="2">
    <source>
        <dbReference type="EMBL" id="KAJ7082904.1"/>
    </source>
</evidence>
<name>A0AAD6TZK0_9AGAR</name>
<feature type="region of interest" description="Disordered" evidence="1">
    <location>
        <begin position="1"/>
        <end position="44"/>
    </location>
</feature>
<dbReference type="EMBL" id="JARJCN010000043">
    <property type="protein sequence ID" value="KAJ7082904.1"/>
    <property type="molecule type" value="Genomic_DNA"/>
</dbReference>
<evidence type="ECO:0000313" key="3">
    <source>
        <dbReference type="Proteomes" id="UP001222325"/>
    </source>
</evidence>
<feature type="region of interest" description="Disordered" evidence="1">
    <location>
        <begin position="139"/>
        <end position="198"/>
    </location>
</feature>
<keyword evidence="3" id="KW-1185">Reference proteome</keyword>
<accession>A0AAD6TZK0</accession>
<feature type="compositionally biased region" description="Low complexity" evidence="1">
    <location>
        <begin position="9"/>
        <end position="27"/>
    </location>
</feature>
<gene>
    <name evidence="2" type="ORF">B0H15DRAFT_851923</name>
</gene>
<feature type="region of interest" description="Disordered" evidence="1">
    <location>
        <begin position="93"/>
        <end position="121"/>
    </location>
</feature>
<organism evidence="2 3">
    <name type="scientific">Mycena belliarum</name>
    <dbReference type="NCBI Taxonomy" id="1033014"/>
    <lineage>
        <taxon>Eukaryota</taxon>
        <taxon>Fungi</taxon>
        <taxon>Dikarya</taxon>
        <taxon>Basidiomycota</taxon>
        <taxon>Agaricomycotina</taxon>
        <taxon>Agaricomycetes</taxon>
        <taxon>Agaricomycetidae</taxon>
        <taxon>Agaricales</taxon>
        <taxon>Marasmiineae</taxon>
        <taxon>Mycenaceae</taxon>
        <taxon>Mycena</taxon>
    </lineage>
</organism>
<feature type="compositionally biased region" description="Basic and acidic residues" evidence="1">
    <location>
        <begin position="162"/>
        <end position="175"/>
    </location>
</feature>
<sequence>MDLELPAAGSSNRSSSSSSMVDHGSSGDLRGPDSHRSGGASSAPTMWFPLNDNISSSWPPKITFALPRTTPQASHAPSTNPMQGIIALHPQTPRAGHGRSATRPILNRPSRSNSLNVPTTPTNLWRAIPDVKRSAQQLVSDLCPPPPVPSPRRRPFPSLTDIEPHARLSPSRRDIPYATRPLSASPLPPQSIHHPPPPDFKHPVLSHRDMDLQTFKDLLEVQRNSHSLPLVVSPLNPLRALMPPQYWKTISDADLPLPKVQWNFRRPLPSPALRLRFHSRKICDPVLERLSAVALFTGKVCLRCRICSHDSLFKRLLLFNHFVTRADVLFESALSLLPPDDDYQMDEASDDDCFPRGVLLKDRDDFDDDDRAMEEDPLIVDHPTETYPFHLF</sequence>
<protein>
    <submittedName>
        <fullName evidence="2">Uncharacterized protein</fullName>
    </submittedName>
</protein>
<comment type="caution">
    <text evidence="2">The sequence shown here is derived from an EMBL/GenBank/DDBJ whole genome shotgun (WGS) entry which is preliminary data.</text>
</comment>
<feature type="compositionally biased region" description="Polar residues" evidence="1">
    <location>
        <begin position="109"/>
        <end position="121"/>
    </location>
</feature>
<evidence type="ECO:0000256" key="1">
    <source>
        <dbReference type="SAM" id="MobiDB-lite"/>
    </source>
</evidence>
<reference evidence="2" key="1">
    <citation type="submission" date="2023-03" db="EMBL/GenBank/DDBJ databases">
        <title>Massive genome expansion in bonnet fungi (Mycena s.s.) driven by repeated elements and novel gene families across ecological guilds.</title>
        <authorList>
            <consortium name="Lawrence Berkeley National Laboratory"/>
            <person name="Harder C.B."/>
            <person name="Miyauchi S."/>
            <person name="Viragh M."/>
            <person name="Kuo A."/>
            <person name="Thoen E."/>
            <person name="Andreopoulos B."/>
            <person name="Lu D."/>
            <person name="Skrede I."/>
            <person name="Drula E."/>
            <person name="Henrissat B."/>
            <person name="Morin E."/>
            <person name="Kohler A."/>
            <person name="Barry K."/>
            <person name="LaButti K."/>
            <person name="Morin E."/>
            <person name="Salamov A."/>
            <person name="Lipzen A."/>
            <person name="Mereny Z."/>
            <person name="Hegedus B."/>
            <person name="Baldrian P."/>
            <person name="Stursova M."/>
            <person name="Weitz H."/>
            <person name="Taylor A."/>
            <person name="Grigoriev I.V."/>
            <person name="Nagy L.G."/>
            <person name="Martin F."/>
            <person name="Kauserud H."/>
        </authorList>
    </citation>
    <scope>NUCLEOTIDE SEQUENCE</scope>
    <source>
        <strain evidence="2">CBHHK173m</strain>
    </source>
</reference>
<dbReference type="Proteomes" id="UP001222325">
    <property type="component" value="Unassembled WGS sequence"/>
</dbReference>
<proteinExistence type="predicted"/>